<dbReference type="InterPro" id="IPR050282">
    <property type="entry name" value="Cycloisomerase_2"/>
</dbReference>
<sequence>MKLTTRYSLHRMAALCMLAIAPATSVFATEQTHPLWIGSYTATGSEGIHVYRFDSQTGMLSERPEQAVKTHNPSWLTFSPNRRYLYAVNENGPGQTDIVGRVTAFRVDPASGTLQQIGQVQTLGSEPAHATVSSDSRYLFVSNYSVNADPGGTLAVIPLDSEGRPHPVVQIKTHHASRTDLERQASPHMHSVVESPDGHYVLGQDLGADRIYIYRYDSNHPEHPLTASAKQPFVQLPPGSGPRHLIFSANAKQAYLTLEMTGQVAVLDYADGQFALKQIVELAAEGFTGKNGAGALHVSPDGRFLYVTNRGTDNQMVVFAIDPNNGQLALVSRHPVGGQEPREFTFDPSGRFVLIANQRSNAVVVMERDLASGQLGRTIQTLSISTPADLKFTTSN</sequence>
<reference evidence="4 5" key="1">
    <citation type="submission" date="2020-08" db="EMBL/GenBank/DDBJ databases">
        <title>Genomic Encyclopedia of Type Strains, Phase III (KMG-III): the genomes of soil and plant-associated and newly described type strains.</title>
        <authorList>
            <person name="Whitman W."/>
        </authorList>
    </citation>
    <scope>NUCLEOTIDE SEQUENCE [LARGE SCALE GENOMIC DNA]</scope>
    <source>
        <strain evidence="4 5">CECT 4462</strain>
    </source>
</reference>
<comment type="similarity">
    <text evidence="1">Belongs to the cycloisomerase 2 family.</text>
</comment>
<feature type="chain" id="PRO_5032477719" evidence="3">
    <location>
        <begin position="29"/>
        <end position="396"/>
    </location>
</feature>
<evidence type="ECO:0000256" key="2">
    <source>
        <dbReference type="ARBA" id="ARBA00022526"/>
    </source>
</evidence>
<dbReference type="InterPro" id="IPR011048">
    <property type="entry name" value="Haem_d1_sf"/>
</dbReference>
<dbReference type="GO" id="GO:0006006">
    <property type="term" value="P:glucose metabolic process"/>
    <property type="evidence" value="ECO:0007669"/>
    <property type="project" value="UniProtKB-KW"/>
</dbReference>
<name>A0A839T270_AZOMA</name>
<accession>A0A839T270</accession>
<keyword evidence="2" id="KW-0119">Carbohydrate metabolism</keyword>
<organism evidence="4 5">
    <name type="scientific">Azomonas macrocytogenes</name>
    <name type="common">Azotobacter macrocytogenes</name>
    <dbReference type="NCBI Taxonomy" id="69962"/>
    <lineage>
        <taxon>Bacteria</taxon>
        <taxon>Pseudomonadati</taxon>
        <taxon>Pseudomonadota</taxon>
        <taxon>Gammaproteobacteria</taxon>
        <taxon>Pseudomonadales</taxon>
        <taxon>Pseudomonadaceae</taxon>
        <taxon>Azomonas</taxon>
    </lineage>
</organism>
<dbReference type="PANTHER" id="PTHR30344">
    <property type="entry name" value="6-PHOSPHOGLUCONOLACTONASE-RELATED"/>
    <property type="match status" value="1"/>
</dbReference>
<dbReference type="Pfam" id="PF10282">
    <property type="entry name" value="Lactonase"/>
    <property type="match status" value="1"/>
</dbReference>
<dbReference type="InterPro" id="IPR015943">
    <property type="entry name" value="WD40/YVTN_repeat-like_dom_sf"/>
</dbReference>
<keyword evidence="5" id="KW-1185">Reference proteome</keyword>
<evidence type="ECO:0000313" key="5">
    <source>
        <dbReference type="Proteomes" id="UP000549250"/>
    </source>
</evidence>
<dbReference type="PANTHER" id="PTHR30344:SF1">
    <property type="entry name" value="6-PHOSPHOGLUCONOLACTONASE"/>
    <property type="match status" value="1"/>
</dbReference>
<keyword evidence="2" id="KW-0313">Glucose metabolism</keyword>
<comment type="caution">
    <text evidence="4">The sequence shown here is derived from an EMBL/GenBank/DDBJ whole genome shotgun (WGS) entry which is preliminary data.</text>
</comment>
<dbReference type="GO" id="GO:0017057">
    <property type="term" value="F:6-phosphogluconolactonase activity"/>
    <property type="evidence" value="ECO:0007669"/>
    <property type="project" value="TreeGrafter"/>
</dbReference>
<dbReference type="EMBL" id="JACHXI010000005">
    <property type="protein sequence ID" value="MBB3103059.1"/>
    <property type="molecule type" value="Genomic_DNA"/>
</dbReference>
<evidence type="ECO:0000256" key="3">
    <source>
        <dbReference type="SAM" id="SignalP"/>
    </source>
</evidence>
<evidence type="ECO:0000313" key="4">
    <source>
        <dbReference type="EMBL" id="MBB3103059.1"/>
    </source>
</evidence>
<protein>
    <submittedName>
        <fullName evidence="4">6-phosphogluconolactonase (Cycloisomerase 2 family)</fullName>
    </submittedName>
</protein>
<gene>
    <name evidence="4" type="ORF">FHR87_001454</name>
</gene>
<dbReference type="SUPFAM" id="SSF51004">
    <property type="entry name" value="C-terminal (heme d1) domain of cytochrome cd1-nitrite reductase"/>
    <property type="match status" value="1"/>
</dbReference>
<dbReference type="Proteomes" id="UP000549250">
    <property type="component" value="Unassembled WGS sequence"/>
</dbReference>
<dbReference type="AlphaFoldDB" id="A0A839T270"/>
<keyword evidence="3" id="KW-0732">Signal</keyword>
<dbReference type="InterPro" id="IPR019405">
    <property type="entry name" value="Lactonase_7-beta_prop"/>
</dbReference>
<proteinExistence type="inferred from homology"/>
<dbReference type="GO" id="GO:0016853">
    <property type="term" value="F:isomerase activity"/>
    <property type="evidence" value="ECO:0007669"/>
    <property type="project" value="UniProtKB-KW"/>
</dbReference>
<dbReference type="GO" id="GO:0005829">
    <property type="term" value="C:cytosol"/>
    <property type="evidence" value="ECO:0007669"/>
    <property type="project" value="TreeGrafter"/>
</dbReference>
<keyword evidence="4" id="KW-0413">Isomerase</keyword>
<feature type="signal peptide" evidence="3">
    <location>
        <begin position="1"/>
        <end position="28"/>
    </location>
</feature>
<dbReference type="Gene3D" id="2.130.10.10">
    <property type="entry name" value="YVTN repeat-like/Quinoprotein amine dehydrogenase"/>
    <property type="match status" value="1"/>
</dbReference>
<evidence type="ECO:0000256" key="1">
    <source>
        <dbReference type="ARBA" id="ARBA00005564"/>
    </source>
</evidence>